<evidence type="ECO:0000256" key="1">
    <source>
        <dbReference type="SAM" id="Coils"/>
    </source>
</evidence>
<dbReference type="STRING" id="1257118.L8GKH0"/>
<dbReference type="Pfam" id="PF13600">
    <property type="entry name" value="DUF4140"/>
    <property type="match status" value="1"/>
</dbReference>
<feature type="domain" description="DUF4140" evidence="4">
    <location>
        <begin position="49"/>
        <end position="147"/>
    </location>
</feature>
<dbReference type="Pfam" id="PF13598">
    <property type="entry name" value="DUF4139"/>
    <property type="match status" value="1"/>
</dbReference>
<accession>L8GKH0</accession>
<dbReference type="RefSeq" id="XP_004335352.1">
    <property type="nucleotide sequence ID" value="XM_004335304.1"/>
</dbReference>
<evidence type="ECO:0000259" key="3">
    <source>
        <dbReference type="Pfam" id="PF13598"/>
    </source>
</evidence>
<dbReference type="EMBL" id="KB008093">
    <property type="protein sequence ID" value="ELR13339.1"/>
    <property type="molecule type" value="Genomic_DNA"/>
</dbReference>
<dbReference type="GeneID" id="14914022"/>
<dbReference type="PANTHER" id="PTHR31005">
    <property type="entry name" value="DUF4139 DOMAIN-CONTAINING PROTEIN"/>
    <property type="match status" value="1"/>
</dbReference>
<reference evidence="5 6" key="1">
    <citation type="journal article" date="2013" name="Genome Biol.">
        <title>Genome of Acanthamoeba castellanii highlights extensive lateral gene transfer and early evolution of tyrosine kinase signaling.</title>
        <authorList>
            <person name="Clarke M."/>
            <person name="Lohan A.J."/>
            <person name="Liu B."/>
            <person name="Lagkouvardos I."/>
            <person name="Roy S."/>
            <person name="Zafar N."/>
            <person name="Bertelli C."/>
            <person name="Schilde C."/>
            <person name="Kianianmomeni A."/>
            <person name="Burglin T.R."/>
            <person name="Frech C."/>
            <person name="Turcotte B."/>
            <person name="Kopec K.O."/>
            <person name="Synnott J.M."/>
            <person name="Choo C."/>
            <person name="Paponov I."/>
            <person name="Finkler A."/>
            <person name="Soon Heng Tan C."/>
            <person name="Hutchins A.P."/>
            <person name="Weinmeier T."/>
            <person name="Rattei T."/>
            <person name="Chu J.S."/>
            <person name="Gimenez G."/>
            <person name="Irimia M."/>
            <person name="Rigden D.J."/>
            <person name="Fitzpatrick D.A."/>
            <person name="Lorenzo-Morales J."/>
            <person name="Bateman A."/>
            <person name="Chiu C.H."/>
            <person name="Tang P."/>
            <person name="Hegemann P."/>
            <person name="Fromm H."/>
            <person name="Raoult D."/>
            <person name="Greub G."/>
            <person name="Miranda-Saavedra D."/>
            <person name="Chen N."/>
            <person name="Nash P."/>
            <person name="Ginger M.L."/>
            <person name="Horn M."/>
            <person name="Schaap P."/>
            <person name="Caler L."/>
            <person name="Loftus B."/>
        </authorList>
    </citation>
    <scope>NUCLEOTIDE SEQUENCE [LARGE SCALE GENOMIC DNA]</scope>
    <source>
        <strain evidence="5 6">Neff</strain>
    </source>
</reference>
<evidence type="ECO:0000256" key="2">
    <source>
        <dbReference type="SAM" id="MobiDB-lite"/>
    </source>
</evidence>
<evidence type="ECO:0000313" key="6">
    <source>
        <dbReference type="Proteomes" id="UP000011083"/>
    </source>
</evidence>
<dbReference type="AlphaFoldDB" id="L8GKH0"/>
<gene>
    <name evidence="5" type="ORF">ACA1_239560</name>
</gene>
<evidence type="ECO:0000313" key="5">
    <source>
        <dbReference type="EMBL" id="ELR13339.1"/>
    </source>
</evidence>
<protein>
    <recommendedName>
        <fullName evidence="7">Mucoidy inhibitor A</fullName>
    </recommendedName>
</protein>
<evidence type="ECO:0000259" key="4">
    <source>
        <dbReference type="Pfam" id="PF13600"/>
    </source>
</evidence>
<dbReference type="OMA" id="PCALWRP"/>
<dbReference type="InterPro" id="IPR037291">
    <property type="entry name" value="DUF4139"/>
</dbReference>
<organism evidence="5 6">
    <name type="scientific">Acanthamoeba castellanii (strain ATCC 30010 / Neff)</name>
    <dbReference type="NCBI Taxonomy" id="1257118"/>
    <lineage>
        <taxon>Eukaryota</taxon>
        <taxon>Amoebozoa</taxon>
        <taxon>Discosea</taxon>
        <taxon>Longamoebia</taxon>
        <taxon>Centramoebida</taxon>
        <taxon>Acanthamoebidae</taxon>
        <taxon>Acanthamoeba</taxon>
    </lineage>
</organism>
<name>L8GKH0_ACACF</name>
<keyword evidence="6" id="KW-1185">Reference proteome</keyword>
<dbReference type="Proteomes" id="UP000011083">
    <property type="component" value="Unassembled WGS sequence"/>
</dbReference>
<dbReference type="InterPro" id="IPR025554">
    <property type="entry name" value="DUF4140"/>
</dbReference>
<proteinExistence type="predicted"/>
<sequence length="584" mass="64137">MEKPDKDMLVGEEELAGADTGTSASVNEPGAEQLHKQTVALASCRVQGVTVYNDRAEVTRLVALTDLEAGTTEVRVVGLSSKVDRNSVRVSGGKGEAVILEVSYNTKWEPKTKDDGSERSTLQRELDQLAEQIARQEEGLARIAKESEWMGKWASGLAEPRKTEAGGSASGDLCPPQALDQATAFLSFYQSSLASVDERRAAVNATLRELREQHTRVSRTLGSLTTGNVEEVHEVTVLLSSEGLGEVDLSLAYVVMDASWHAAYDVRVTSNDSRLNLTYYGIITNNSLDHWQDAPLALSTAQPSVGGAPPDLPTKFVGFQPQYHARSTHRSAPWMNAMVKQAEVERYDFQSLALDDHEISSSASQVGVMTSSVKESSICTSFEIPRRSTIMSDSKPHKVTIKIIQLKAKFTYVLLPKLSTHAYLKASILNDSDKYAFLAGDMNVFMDGNFVAKSSIQAVSPSESFAIFLGADDAIKVTYPPGVFFNDKQGLIRRSNLKTVKHRITIKNTKATDVHVSVFDQLPKSNDGQIKVRLLKPTITEADKSVTLTPSNNVKWKVDIKAGKQVQLRFKYQLEWPLGQEINL</sequence>
<dbReference type="PANTHER" id="PTHR31005:SF8">
    <property type="entry name" value="DUF4139 DOMAIN-CONTAINING PROTEIN"/>
    <property type="match status" value="1"/>
</dbReference>
<feature type="coiled-coil region" evidence="1">
    <location>
        <begin position="119"/>
        <end position="146"/>
    </location>
</feature>
<dbReference type="VEuPathDB" id="AmoebaDB:ACA1_239560"/>
<dbReference type="NCBIfam" id="TIGR02231">
    <property type="entry name" value="mucoidy inhibitor MuiA family protein"/>
    <property type="match status" value="1"/>
</dbReference>
<dbReference type="KEGG" id="acan:ACA1_239560"/>
<keyword evidence="1" id="KW-0175">Coiled coil</keyword>
<dbReference type="InterPro" id="IPR011935">
    <property type="entry name" value="CHP02231"/>
</dbReference>
<dbReference type="OrthoDB" id="10068793at2759"/>
<evidence type="ECO:0008006" key="7">
    <source>
        <dbReference type="Google" id="ProtNLM"/>
    </source>
</evidence>
<feature type="region of interest" description="Disordered" evidence="2">
    <location>
        <begin position="1"/>
        <end position="27"/>
    </location>
</feature>
<feature type="domain" description="DUF4139" evidence="3">
    <location>
        <begin position="249"/>
        <end position="577"/>
    </location>
</feature>